<dbReference type="InterPro" id="IPR051398">
    <property type="entry name" value="Polysacch_Deacetylase"/>
</dbReference>
<accession>H0E4Y3</accession>
<dbReference type="EMBL" id="AGUD01000126">
    <property type="protein sequence ID" value="EHN11260.1"/>
    <property type="molecule type" value="Genomic_DNA"/>
</dbReference>
<comment type="subcellular location">
    <subcellularLocation>
        <location evidence="1">Secreted</location>
    </subcellularLocation>
</comment>
<dbReference type="PANTHER" id="PTHR34216:SF3">
    <property type="entry name" value="POLY-BETA-1,6-N-ACETYL-D-GLUCOSAMINE N-DEACETYLASE"/>
    <property type="match status" value="1"/>
</dbReference>
<evidence type="ECO:0000313" key="4">
    <source>
        <dbReference type="EMBL" id="EHN11260.1"/>
    </source>
</evidence>
<evidence type="ECO:0000313" key="5">
    <source>
        <dbReference type="Proteomes" id="UP000005143"/>
    </source>
</evidence>
<dbReference type="AlphaFoldDB" id="H0E4Y3"/>
<name>H0E4Y3_9ACTN</name>
<evidence type="ECO:0000256" key="1">
    <source>
        <dbReference type="ARBA" id="ARBA00004613"/>
    </source>
</evidence>
<dbReference type="InterPro" id="IPR002509">
    <property type="entry name" value="NODB_dom"/>
</dbReference>
<reference evidence="4 5" key="1">
    <citation type="journal article" date="2013" name="Biodegradation">
        <title>Quantitative proteomic analysis of ibuprofen-degrading Patulibacter sp. strain I11.</title>
        <authorList>
            <person name="Almeida B."/>
            <person name="Kjeldal H."/>
            <person name="Lolas I."/>
            <person name="Knudsen A.D."/>
            <person name="Carvalho G."/>
            <person name="Nielsen K.L."/>
            <person name="Barreto Crespo M.T."/>
            <person name="Stensballe A."/>
            <person name="Nielsen J.L."/>
        </authorList>
    </citation>
    <scope>NUCLEOTIDE SEQUENCE [LARGE SCALE GENOMIC DNA]</scope>
    <source>
        <strain evidence="4 5">I11</strain>
    </source>
</reference>
<evidence type="ECO:0000259" key="3">
    <source>
        <dbReference type="PROSITE" id="PS51677"/>
    </source>
</evidence>
<dbReference type="CDD" id="cd10918">
    <property type="entry name" value="CE4_NodB_like_5s_6s"/>
    <property type="match status" value="1"/>
</dbReference>
<evidence type="ECO:0000256" key="2">
    <source>
        <dbReference type="ARBA" id="ARBA00022729"/>
    </source>
</evidence>
<comment type="caution">
    <text evidence="4">The sequence shown here is derived from an EMBL/GenBank/DDBJ whole genome shotgun (WGS) entry which is preliminary data.</text>
</comment>
<dbReference type="SUPFAM" id="SSF88713">
    <property type="entry name" value="Glycoside hydrolase/deacetylase"/>
    <property type="match status" value="1"/>
</dbReference>
<keyword evidence="2" id="KW-0732">Signal</keyword>
<keyword evidence="5" id="KW-1185">Reference proteome</keyword>
<dbReference type="Proteomes" id="UP000005143">
    <property type="component" value="Unassembled WGS sequence"/>
</dbReference>
<dbReference type="PROSITE" id="PS51677">
    <property type="entry name" value="NODB"/>
    <property type="match status" value="1"/>
</dbReference>
<dbReference type="GO" id="GO:0005576">
    <property type="term" value="C:extracellular region"/>
    <property type="evidence" value="ECO:0007669"/>
    <property type="project" value="UniProtKB-SubCell"/>
</dbReference>
<protein>
    <submittedName>
        <fullName evidence="4">Polysaccharide deacetylase</fullName>
    </submittedName>
</protein>
<feature type="domain" description="NodB homology" evidence="3">
    <location>
        <begin position="61"/>
        <end position="229"/>
    </location>
</feature>
<gene>
    <name evidence="4" type="ORF">PAI11_18680</name>
</gene>
<proteinExistence type="predicted"/>
<dbReference type="PANTHER" id="PTHR34216">
    <property type="match status" value="1"/>
</dbReference>
<sequence>MPILMYHLIAEAKAGTPFPELWVPPARFREQVAALRGAGFTAITMAELWAAWHGDGRLPRHPVVLSFDDGDLSQVMNAAPVLKRIGWPGVLNLAVNHLNAKGLPRWGARRMLRQGWEIGSHTIDHADLTTLGADALRRELAGSRRQLKTRLGIDARFFCYPAGRNDATVRAAVKAAGYDAATTVDPGLAARGQDPYLLPRIRVEPQTTGARLVQLARGTVAAPASGGPA</sequence>
<dbReference type="GO" id="GO:0005975">
    <property type="term" value="P:carbohydrate metabolic process"/>
    <property type="evidence" value="ECO:0007669"/>
    <property type="project" value="InterPro"/>
</dbReference>
<dbReference type="InterPro" id="IPR011330">
    <property type="entry name" value="Glyco_hydro/deAcase_b/a-brl"/>
</dbReference>
<organism evidence="4 5">
    <name type="scientific">Patulibacter medicamentivorans</name>
    <dbReference type="NCBI Taxonomy" id="1097667"/>
    <lineage>
        <taxon>Bacteria</taxon>
        <taxon>Bacillati</taxon>
        <taxon>Actinomycetota</taxon>
        <taxon>Thermoleophilia</taxon>
        <taxon>Solirubrobacterales</taxon>
        <taxon>Patulibacteraceae</taxon>
        <taxon>Patulibacter</taxon>
    </lineage>
</organism>
<dbReference type="Pfam" id="PF01522">
    <property type="entry name" value="Polysacc_deac_1"/>
    <property type="match status" value="1"/>
</dbReference>
<dbReference type="GO" id="GO:0016810">
    <property type="term" value="F:hydrolase activity, acting on carbon-nitrogen (but not peptide) bonds"/>
    <property type="evidence" value="ECO:0007669"/>
    <property type="project" value="InterPro"/>
</dbReference>
<dbReference type="Gene3D" id="3.20.20.370">
    <property type="entry name" value="Glycoside hydrolase/deacetylase"/>
    <property type="match status" value="1"/>
</dbReference>